<evidence type="ECO:0000313" key="1">
    <source>
        <dbReference type="EMBL" id="CRK92058.1"/>
    </source>
</evidence>
<evidence type="ECO:0000313" key="2">
    <source>
        <dbReference type="Proteomes" id="UP000183832"/>
    </source>
</evidence>
<reference evidence="1 2" key="1">
    <citation type="submission" date="2015-04" db="EMBL/GenBank/DDBJ databases">
        <authorList>
            <person name="Syromyatnikov M.Y."/>
            <person name="Popov V.N."/>
        </authorList>
    </citation>
    <scope>NUCLEOTIDE SEQUENCE [LARGE SCALE GENOMIC DNA]</scope>
</reference>
<dbReference type="Proteomes" id="UP000183832">
    <property type="component" value="Unassembled WGS sequence"/>
</dbReference>
<protein>
    <submittedName>
        <fullName evidence="1">CLUMA_CG005638, isoform A</fullName>
    </submittedName>
</protein>
<gene>
    <name evidence="1" type="ORF">CLUMA_CG005638</name>
</gene>
<name>A0A1J1HX09_9DIPT</name>
<proteinExistence type="predicted"/>
<sequence>MLESLCNAMECCDGNIHVYLRQFVISTVKTSIQSEVWVDKKKHHETMKEFSQTLSSQETEKKKHKLISEFYHTHFQQFTFVMSVNNTELLNVADIYINAKAEYDDDKSAEKNHRRLQLSDPITTFSRQNVKVSSYLRFNLKRLKLHFQLRHSKKQQDKLHSCHKSEKIVTLTCSFMLACLLAPI</sequence>
<dbReference type="EMBL" id="CVRI01000022">
    <property type="protein sequence ID" value="CRK92058.1"/>
    <property type="molecule type" value="Genomic_DNA"/>
</dbReference>
<keyword evidence="2" id="KW-1185">Reference proteome</keyword>
<dbReference type="AlphaFoldDB" id="A0A1J1HX09"/>
<organism evidence="1 2">
    <name type="scientific">Clunio marinus</name>
    <dbReference type="NCBI Taxonomy" id="568069"/>
    <lineage>
        <taxon>Eukaryota</taxon>
        <taxon>Metazoa</taxon>
        <taxon>Ecdysozoa</taxon>
        <taxon>Arthropoda</taxon>
        <taxon>Hexapoda</taxon>
        <taxon>Insecta</taxon>
        <taxon>Pterygota</taxon>
        <taxon>Neoptera</taxon>
        <taxon>Endopterygota</taxon>
        <taxon>Diptera</taxon>
        <taxon>Nematocera</taxon>
        <taxon>Chironomoidea</taxon>
        <taxon>Chironomidae</taxon>
        <taxon>Clunio</taxon>
    </lineage>
</organism>
<accession>A0A1J1HX09</accession>